<dbReference type="EMBL" id="ANIY01001638">
    <property type="protein sequence ID" value="ETP45956.1"/>
    <property type="molecule type" value="Genomic_DNA"/>
</dbReference>
<evidence type="ECO:0000313" key="2">
    <source>
        <dbReference type="EMBL" id="ETP45956.1"/>
    </source>
</evidence>
<dbReference type="Proteomes" id="UP000018948">
    <property type="component" value="Unassembled WGS sequence"/>
</dbReference>
<dbReference type="AlphaFoldDB" id="W2ZG35"/>
<organism evidence="2 3">
    <name type="scientific">Phytophthora nicotianae P10297</name>
    <dbReference type="NCBI Taxonomy" id="1317064"/>
    <lineage>
        <taxon>Eukaryota</taxon>
        <taxon>Sar</taxon>
        <taxon>Stramenopiles</taxon>
        <taxon>Oomycota</taxon>
        <taxon>Peronosporomycetes</taxon>
        <taxon>Peronosporales</taxon>
        <taxon>Peronosporaceae</taxon>
        <taxon>Phytophthora</taxon>
    </lineage>
</organism>
<feature type="region of interest" description="Disordered" evidence="1">
    <location>
        <begin position="54"/>
        <end position="79"/>
    </location>
</feature>
<comment type="caution">
    <text evidence="2">The sequence shown here is derived from an EMBL/GenBank/DDBJ whole genome shotgun (WGS) entry which is preliminary data.</text>
</comment>
<evidence type="ECO:0000256" key="1">
    <source>
        <dbReference type="SAM" id="MobiDB-lite"/>
    </source>
</evidence>
<sequence length="79" mass="8975">MEKWIRIVELPLEPEGDQLFDDMTNSRHVAFGGVNKDTKKTRRLPKLPVEAKKKKNVNGLSGSRGMERAKEPKIARSCL</sequence>
<feature type="compositionally biased region" description="Basic and acidic residues" evidence="1">
    <location>
        <begin position="65"/>
        <end position="79"/>
    </location>
</feature>
<protein>
    <submittedName>
        <fullName evidence="2">Uncharacterized protein</fullName>
    </submittedName>
</protein>
<accession>W2ZG35</accession>
<evidence type="ECO:0000313" key="3">
    <source>
        <dbReference type="Proteomes" id="UP000018948"/>
    </source>
</evidence>
<proteinExistence type="predicted"/>
<reference evidence="2 3" key="1">
    <citation type="submission" date="2013-11" db="EMBL/GenBank/DDBJ databases">
        <title>The Genome Sequence of Phytophthora parasitica P10297.</title>
        <authorList>
            <consortium name="The Broad Institute Genomics Platform"/>
            <person name="Russ C."/>
            <person name="Tyler B."/>
            <person name="Panabieres F."/>
            <person name="Shan W."/>
            <person name="Tripathy S."/>
            <person name="Grunwald N."/>
            <person name="Machado M."/>
            <person name="Johnson C.S."/>
            <person name="Walker B."/>
            <person name="Young S.K."/>
            <person name="Zeng Q."/>
            <person name="Gargeya S."/>
            <person name="Fitzgerald M."/>
            <person name="Haas B."/>
            <person name="Abouelleil A."/>
            <person name="Allen A.W."/>
            <person name="Alvarado L."/>
            <person name="Arachchi H.M."/>
            <person name="Berlin A.M."/>
            <person name="Chapman S.B."/>
            <person name="Gainer-Dewar J."/>
            <person name="Goldberg J."/>
            <person name="Griggs A."/>
            <person name="Gujja S."/>
            <person name="Hansen M."/>
            <person name="Howarth C."/>
            <person name="Imamovic A."/>
            <person name="Ireland A."/>
            <person name="Larimer J."/>
            <person name="McCowan C."/>
            <person name="Murphy C."/>
            <person name="Pearson M."/>
            <person name="Poon T.W."/>
            <person name="Priest M."/>
            <person name="Roberts A."/>
            <person name="Saif S."/>
            <person name="Shea T."/>
            <person name="Sisk P."/>
            <person name="Sykes S."/>
            <person name="Wortman J."/>
            <person name="Nusbaum C."/>
            <person name="Birren B."/>
        </authorList>
    </citation>
    <scope>NUCLEOTIDE SEQUENCE [LARGE SCALE GENOMIC DNA]</scope>
    <source>
        <strain evidence="2 3">P10297</strain>
    </source>
</reference>
<name>W2ZG35_PHYNI</name>
<gene>
    <name evidence="2" type="ORF">F442_07736</name>
</gene>